<feature type="domain" description="MULE transposase" evidence="1">
    <location>
        <begin position="213"/>
        <end position="291"/>
    </location>
</feature>
<organism evidence="2">
    <name type="scientific">Rhizopus microsporus var. microsporus</name>
    <dbReference type="NCBI Taxonomy" id="86635"/>
    <lineage>
        <taxon>Eukaryota</taxon>
        <taxon>Fungi</taxon>
        <taxon>Fungi incertae sedis</taxon>
        <taxon>Mucoromycota</taxon>
        <taxon>Mucoromycotina</taxon>
        <taxon>Mucoromycetes</taxon>
        <taxon>Mucorales</taxon>
        <taxon>Mucorineae</taxon>
        <taxon>Rhizopodaceae</taxon>
        <taxon>Rhizopus</taxon>
    </lineage>
</organism>
<proteinExistence type="predicted"/>
<protein>
    <recommendedName>
        <fullName evidence="1">MULE transposase domain-containing protein</fullName>
    </recommendedName>
</protein>
<dbReference type="EMBL" id="KV921982">
    <property type="protein sequence ID" value="ORE04061.1"/>
    <property type="molecule type" value="Genomic_DNA"/>
</dbReference>
<dbReference type="InterPro" id="IPR018289">
    <property type="entry name" value="MULE_transposase_dom"/>
</dbReference>
<dbReference type="VEuPathDB" id="FungiDB:BCV72DRAFT_313855"/>
<reference evidence="2" key="1">
    <citation type="journal article" date="2016" name="Proc. Natl. Acad. Sci. U.S.A.">
        <title>Lipid metabolic changes in an early divergent fungus govern the establishment of a mutualistic symbiosis with endobacteria.</title>
        <authorList>
            <person name="Lastovetsky O.A."/>
            <person name="Gaspar M.L."/>
            <person name="Mondo S.J."/>
            <person name="LaButti K.M."/>
            <person name="Sandor L."/>
            <person name="Grigoriev I.V."/>
            <person name="Henry S.A."/>
            <person name="Pawlowska T.E."/>
        </authorList>
    </citation>
    <scope>NUCLEOTIDE SEQUENCE [LARGE SCALE GENOMIC DNA]</scope>
    <source>
        <strain evidence="2">ATCC 52814</strain>
    </source>
</reference>
<evidence type="ECO:0000259" key="1">
    <source>
        <dbReference type="Pfam" id="PF10551"/>
    </source>
</evidence>
<dbReference type="Pfam" id="PF10551">
    <property type="entry name" value="MULE"/>
    <property type="match status" value="1"/>
</dbReference>
<dbReference type="AlphaFoldDB" id="A0A1X0QWE6"/>
<sequence length="337" mass="38503">MSTQYTTVIDENAKHVADMENKFRDVFSTGKIVGTLFDVREAAKAFGVKHNFPFVTYKSNQKLIHLMRNHGKEYENNCKRIFGDEKAVVCQKDTQRIGCSCYIYASKNKFQQFKIHRSHTLHSRQMTTGCQTYAVFGHLDAMKLKTVCNLFENMKCNASSILENLKTRDINNLVARGLHNTRQQHFKSKESEFSEVLNFVNNLKTKGYLVKCIVIDATYKTNSHGLMLLNVVGTSNTTGDYSVFPDALVANTSLELSNVFVTDNESALRREIATAFPSSNTLLCYLHLLRNNQNNENGRKIVKLRTEKLFYEPAFKCKDEESKDTAVDAFKAYFLQD</sequence>
<evidence type="ECO:0000313" key="2">
    <source>
        <dbReference type="EMBL" id="ORE04061.1"/>
    </source>
</evidence>
<dbReference type="OrthoDB" id="2283914at2759"/>
<name>A0A1X0QWE6_RHIZD</name>
<accession>A0A1X0QWE6</accession>
<dbReference type="Proteomes" id="UP000242414">
    <property type="component" value="Unassembled WGS sequence"/>
</dbReference>
<gene>
    <name evidence="2" type="ORF">BCV72DRAFT_313855</name>
</gene>